<reference evidence="7 8" key="1">
    <citation type="submission" date="2016-10" db="EMBL/GenBank/DDBJ databases">
        <authorList>
            <person name="de Groot N.N."/>
        </authorList>
    </citation>
    <scope>NUCLEOTIDE SEQUENCE [LARGE SCALE GENOMIC DNA]</scope>
    <source>
        <strain evidence="7 8">DSM 21800</strain>
    </source>
</reference>
<dbReference type="EMBL" id="LT629772">
    <property type="protein sequence ID" value="SDS40053.1"/>
    <property type="molecule type" value="Genomic_DNA"/>
</dbReference>
<dbReference type="InterPro" id="IPR012093">
    <property type="entry name" value="Pirin"/>
</dbReference>
<evidence type="ECO:0008006" key="9">
    <source>
        <dbReference type="Google" id="ProtNLM"/>
    </source>
</evidence>
<keyword evidence="2" id="KW-0408">Iron</keyword>
<evidence type="ECO:0000313" key="7">
    <source>
        <dbReference type="EMBL" id="SDS40053.1"/>
    </source>
</evidence>
<dbReference type="InterPro" id="IPR003829">
    <property type="entry name" value="Pirin_N_dom"/>
</dbReference>
<dbReference type="SUPFAM" id="SSF51182">
    <property type="entry name" value="RmlC-like cupins"/>
    <property type="match status" value="1"/>
</dbReference>
<dbReference type="STRING" id="630515.SAMN04489812_1795"/>
<keyword evidence="2" id="KW-0479">Metal-binding</keyword>
<feature type="binding site" evidence="2">
    <location>
        <position position="57"/>
    </location>
    <ligand>
        <name>Fe cation</name>
        <dbReference type="ChEBI" id="CHEBI:24875"/>
    </ligand>
</feature>
<dbReference type="InterPro" id="IPR011051">
    <property type="entry name" value="RmlC_Cupin_sf"/>
</dbReference>
<keyword evidence="8" id="KW-1185">Reference proteome</keyword>
<protein>
    <recommendedName>
        <fullName evidence="9">Pirin</fullName>
    </recommendedName>
</protein>
<name>A0A1H1RWM0_9ACTN</name>
<dbReference type="PIRSF" id="PIRSF006232">
    <property type="entry name" value="Pirin"/>
    <property type="match status" value="1"/>
</dbReference>
<dbReference type="InterPro" id="IPR008778">
    <property type="entry name" value="Pirin_C_dom"/>
</dbReference>
<evidence type="ECO:0000256" key="1">
    <source>
        <dbReference type="ARBA" id="ARBA00008416"/>
    </source>
</evidence>
<dbReference type="Gene3D" id="2.60.120.10">
    <property type="entry name" value="Jelly Rolls"/>
    <property type="match status" value="2"/>
</dbReference>
<dbReference type="PANTHER" id="PTHR13903:SF8">
    <property type="entry name" value="PIRIN"/>
    <property type="match status" value="1"/>
</dbReference>
<dbReference type="RefSeq" id="WP_091523176.1">
    <property type="nucleotide sequence ID" value="NZ_LT629772.1"/>
</dbReference>
<sequence>MKPLLIAEREVPLGGVRGITVHRTLPSRELPTIGAWCFLDRFGPAPADSMVVLPHPHTALQTVTWPISGSIHHRDSVGSDVIVRPGELNLMTAGHGVSHSEISLAGPDPLRGLQFWVALPDSALQTAATFEQHTALPTVELANGTATVLAGRFAGTESPASTFTPLVGAQLALRPGISGIELDPSFEHGLMIIDGRIRIEDTELAPGPLHYFGVGSSAIELRAESTATVIIIGGRPFDSELIMWWNFIGRSHEDIVTARQQWQDHDGRFGSVAGSYRAFPGADGADRIPAPPMPSTRLKPRRRHRPSPTAQ</sequence>
<dbReference type="Proteomes" id="UP000199103">
    <property type="component" value="Chromosome I"/>
</dbReference>
<organism evidence="7 8">
    <name type="scientific">Microlunatus soli</name>
    <dbReference type="NCBI Taxonomy" id="630515"/>
    <lineage>
        <taxon>Bacteria</taxon>
        <taxon>Bacillati</taxon>
        <taxon>Actinomycetota</taxon>
        <taxon>Actinomycetes</taxon>
        <taxon>Propionibacteriales</taxon>
        <taxon>Propionibacteriaceae</taxon>
        <taxon>Microlunatus</taxon>
    </lineage>
</organism>
<dbReference type="OrthoDB" id="321327at2"/>
<dbReference type="InterPro" id="IPR014710">
    <property type="entry name" value="RmlC-like_jellyroll"/>
</dbReference>
<gene>
    <name evidence="7" type="ORF">SAMN04489812_1795</name>
</gene>
<evidence type="ECO:0000259" key="5">
    <source>
        <dbReference type="Pfam" id="PF02678"/>
    </source>
</evidence>
<feature type="region of interest" description="Disordered" evidence="4">
    <location>
        <begin position="280"/>
        <end position="311"/>
    </location>
</feature>
<accession>A0A1H1RWM0</accession>
<evidence type="ECO:0000256" key="3">
    <source>
        <dbReference type="RuleBase" id="RU003457"/>
    </source>
</evidence>
<comment type="cofactor">
    <cofactor evidence="2">
        <name>Fe cation</name>
        <dbReference type="ChEBI" id="CHEBI:24875"/>
    </cofactor>
    <text evidence="2">Binds 1 Fe cation per subunit.</text>
</comment>
<dbReference type="Pfam" id="PF02678">
    <property type="entry name" value="Pirin"/>
    <property type="match status" value="1"/>
</dbReference>
<evidence type="ECO:0000313" key="8">
    <source>
        <dbReference type="Proteomes" id="UP000199103"/>
    </source>
</evidence>
<feature type="binding site" evidence="2">
    <location>
        <position position="101"/>
    </location>
    <ligand>
        <name>Fe cation</name>
        <dbReference type="ChEBI" id="CHEBI:24875"/>
    </ligand>
</feature>
<comment type="similarity">
    <text evidence="1 3">Belongs to the pirin family.</text>
</comment>
<evidence type="ECO:0000256" key="4">
    <source>
        <dbReference type="SAM" id="MobiDB-lite"/>
    </source>
</evidence>
<dbReference type="PANTHER" id="PTHR13903">
    <property type="entry name" value="PIRIN-RELATED"/>
    <property type="match status" value="1"/>
</dbReference>
<proteinExistence type="inferred from homology"/>
<feature type="domain" description="Pirin N-terminal" evidence="5">
    <location>
        <begin position="21"/>
        <end position="117"/>
    </location>
</feature>
<evidence type="ECO:0000259" key="6">
    <source>
        <dbReference type="Pfam" id="PF05726"/>
    </source>
</evidence>
<dbReference type="AlphaFoldDB" id="A0A1H1RWM0"/>
<feature type="binding site" evidence="2">
    <location>
        <position position="99"/>
    </location>
    <ligand>
        <name>Fe cation</name>
        <dbReference type="ChEBI" id="CHEBI:24875"/>
    </ligand>
</feature>
<dbReference type="Pfam" id="PF05726">
    <property type="entry name" value="Pirin_C"/>
    <property type="match status" value="1"/>
</dbReference>
<dbReference type="GO" id="GO:0046872">
    <property type="term" value="F:metal ion binding"/>
    <property type="evidence" value="ECO:0007669"/>
    <property type="project" value="UniProtKB-KW"/>
</dbReference>
<feature type="compositionally biased region" description="Basic residues" evidence="4">
    <location>
        <begin position="298"/>
        <end position="311"/>
    </location>
</feature>
<evidence type="ECO:0000256" key="2">
    <source>
        <dbReference type="PIRSR" id="PIRSR006232-1"/>
    </source>
</evidence>
<feature type="binding site" evidence="2">
    <location>
        <position position="55"/>
    </location>
    <ligand>
        <name>Fe cation</name>
        <dbReference type="ChEBI" id="CHEBI:24875"/>
    </ligand>
</feature>
<feature type="domain" description="Pirin C-terminal" evidence="6">
    <location>
        <begin position="181"/>
        <end position="265"/>
    </location>
</feature>